<evidence type="ECO:0000313" key="13">
    <source>
        <dbReference type="Proteomes" id="UP000663829"/>
    </source>
</evidence>
<dbReference type="InterPro" id="IPR046791">
    <property type="entry name" value="Polycystin_dom"/>
</dbReference>
<dbReference type="AlphaFoldDB" id="A0A813ZXX3"/>
<name>A0A813ZXX3_9BILA</name>
<feature type="transmembrane region" description="Helical" evidence="8">
    <location>
        <begin position="343"/>
        <end position="363"/>
    </location>
</feature>
<accession>A0A813ZXX3</accession>
<evidence type="ECO:0000256" key="8">
    <source>
        <dbReference type="SAM" id="Phobius"/>
    </source>
</evidence>
<dbReference type="InterPro" id="IPR051223">
    <property type="entry name" value="Polycystin"/>
</dbReference>
<reference evidence="11" key="1">
    <citation type="submission" date="2021-02" db="EMBL/GenBank/DDBJ databases">
        <authorList>
            <person name="Nowell W R."/>
        </authorList>
    </citation>
    <scope>NUCLEOTIDE SEQUENCE</scope>
</reference>
<dbReference type="PANTHER" id="PTHR10877:SF183">
    <property type="entry name" value="AT14535P-RELATED"/>
    <property type="match status" value="1"/>
</dbReference>
<evidence type="ECO:0000313" key="11">
    <source>
        <dbReference type="EMBL" id="CAF0904822.1"/>
    </source>
</evidence>
<evidence type="ECO:0000256" key="6">
    <source>
        <dbReference type="ARBA" id="ARBA00023180"/>
    </source>
</evidence>
<dbReference type="EMBL" id="CAJNOQ010001585">
    <property type="protein sequence ID" value="CAF0904822.1"/>
    <property type="molecule type" value="Genomic_DNA"/>
</dbReference>
<feature type="transmembrane region" description="Helical" evidence="8">
    <location>
        <begin position="426"/>
        <end position="451"/>
    </location>
</feature>
<evidence type="ECO:0000259" key="10">
    <source>
        <dbReference type="Pfam" id="PF20519"/>
    </source>
</evidence>
<gene>
    <name evidence="11" type="ORF">GPM918_LOCUS8832</name>
    <name evidence="12" type="ORF">SRO942_LOCUS8833</name>
</gene>
<dbReference type="OrthoDB" id="5322100at2759"/>
<feature type="domain" description="Polycystin cation channel PKD1/PKD2" evidence="9">
    <location>
        <begin position="305"/>
        <end position="522"/>
    </location>
</feature>
<evidence type="ECO:0008006" key="14">
    <source>
        <dbReference type="Google" id="ProtNLM"/>
    </source>
</evidence>
<evidence type="ECO:0000256" key="1">
    <source>
        <dbReference type="ARBA" id="ARBA00004141"/>
    </source>
</evidence>
<comment type="similarity">
    <text evidence="2">Belongs to the polycystin family.</text>
</comment>
<dbReference type="InterPro" id="IPR003915">
    <property type="entry name" value="PKD_2"/>
</dbReference>
<evidence type="ECO:0000256" key="5">
    <source>
        <dbReference type="ARBA" id="ARBA00023136"/>
    </source>
</evidence>
<dbReference type="Pfam" id="PF20519">
    <property type="entry name" value="Polycystin_dom"/>
    <property type="match status" value="1"/>
</dbReference>
<dbReference type="Pfam" id="PF08016">
    <property type="entry name" value="PKD_channel"/>
    <property type="match status" value="1"/>
</dbReference>
<keyword evidence="4 8" id="KW-1133">Transmembrane helix</keyword>
<dbReference type="Proteomes" id="UP000663829">
    <property type="component" value="Unassembled WGS sequence"/>
</dbReference>
<keyword evidence="5 8" id="KW-0472">Membrane</keyword>
<feature type="disulfide bond" evidence="7">
    <location>
        <begin position="161"/>
        <end position="174"/>
    </location>
</feature>
<keyword evidence="6" id="KW-0325">Glycoprotein</keyword>
<feature type="transmembrane region" description="Helical" evidence="8">
    <location>
        <begin position="496"/>
        <end position="517"/>
    </location>
</feature>
<dbReference type="Gene3D" id="1.10.287.70">
    <property type="match status" value="1"/>
</dbReference>
<keyword evidence="3 8" id="KW-0812">Transmembrane</keyword>
<dbReference type="PANTHER" id="PTHR10877">
    <property type="entry name" value="POLYCYSTIN FAMILY MEMBER"/>
    <property type="match status" value="1"/>
</dbReference>
<feature type="transmembrane region" description="Helical" evidence="8">
    <location>
        <begin position="399"/>
        <end position="420"/>
    </location>
</feature>
<evidence type="ECO:0000256" key="3">
    <source>
        <dbReference type="ARBA" id="ARBA00022692"/>
    </source>
</evidence>
<dbReference type="GO" id="GO:0016020">
    <property type="term" value="C:membrane"/>
    <property type="evidence" value="ECO:0007669"/>
    <property type="project" value="UniProtKB-SubCell"/>
</dbReference>
<comment type="subcellular location">
    <subcellularLocation>
        <location evidence="1">Membrane</location>
        <topology evidence="1">Multi-pass membrane protein</topology>
    </subcellularLocation>
</comment>
<evidence type="ECO:0000256" key="2">
    <source>
        <dbReference type="ARBA" id="ARBA00007200"/>
    </source>
</evidence>
<keyword evidence="13" id="KW-1185">Reference proteome</keyword>
<comment type="caution">
    <text evidence="11">The sequence shown here is derived from an EMBL/GenBank/DDBJ whole genome shotgun (WGS) entry which is preliminary data.</text>
</comment>
<evidence type="ECO:0000259" key="9">
    <source>
        <dbReference type="Pfam" id="PF08016"/>
    </source>
</evidence>
<dbReference type="EMBL" id="CAJOBC010001585">
    <property type="protein sequence ID" value="CAF3686709.1"/>
    <property type="molecule type" value="Genomic_DNA"/>
</dbReference>
<evidence type="ECO:0000313" key="12">
    <source>
        <dbReference type="EMBL" id="CAF3686709.1"/>
    </source>
</evidence>
<feature type="transmembrane region" description="Helical" evidence="8">
    <location>
        <begin position="302"/>
        <end position="323"/>
    </location>
</feature>
<dbReference type="GO" id="GO:0005509">
    <property type="term" value="F:calcium ion binding"/>
    <property type="evidence" value="ECO:0007669"/>
    <property type="project" value="InterPro"/>
</dbReference>
<sequence length="744" mass="88069">MEHRRSSLLIKDFEPSAVRLKRKLHSILNRIHKRESFIDTTTLQYTTLVWEFLFYLILLIIILVISSLTLSTQDIFYTGKCARRLLVNKIDLENVKTVDQFWIYLEQFNKLVFEKVVNVRNTTYLTNLPINTTLYQILFSNENYIIGKPRLRQLRVDETHCRVAKDLSVRPLYCYAPYKKSREYRKSFTTVTSYVYIYTKPKSTDAFKLPGVYGPYDTGGFIVYFESTSQTNIDLIEDLKRTAWLDPGTRAIVIELIYFNPNTDLLTSVNILFEFTTTGAVEVREFIHTVAFEGYFFGRNHVLGTFQILFIVMYLYFAFYYVGKVADDRLWFLWNQYWNIYDLFLLILFTINLFFDIKFLVFIGRAIDALSVPNTPNFDVYKRTLPFIRTQISRISVQAYMTCAIVIRSLKFLSSISYLTGHLLSVFYQSITSSFGFLLLFFLVFMSFVFFGTFHYGTELYEFHTFALTSYTLIRCALGQFDYDRAYRVSPTWTPIYYMLYVCIIFFILLNLFIAIINETYVISKNSELQAKEIELQDELEQYGANEQRQKRPKRPILQDRFIRQINRLLRLFDIDKQFDVNDENLLIGKKDQTNTEKDDEDDDDKQMMGKMDITVKHAILAEQLKTILINDGYNTDVIDEYFKRYRNREDLSILKMDQSKAIKQLQGEFKIFNRQYETLTNDWRKAAIATREVILLNTVEQDQAQTMRTHLDNLDKRFQKLKILVPKALRNAVQLYIDRFAID</sequence>
<dbReference type="Proteomes" id="UP000681722">
    <property type="component" value="Unassembled WGS sequence"/>
</dbReference>
<protein>
    <recommendedName>
        <fullName evidence="14">Polycystic kidney disease 2-like 1 protein</fullName>
    </recommendedName>
</protein>
<dbReference type="PRINTS" id="PR01433">
    <property type="entry name" value="POLYCYSTIN2"/>
</dbReference>
<organism evidence="11 13">
    <name type="scientific">Didymodactylos carnosus</name>
    <dbReference type="NCBI Taxonomy" id="1234261"/>
    <lineage>
        <taxon>Eukaryota</taxon>
        <taxon>Metazoa</taxon>
        <taxon>Spiralia</taxon>
        <taxon>Gnathifera</taxon>
        <taxon>Rotifera</taxon>
        <taxon>Eurotatoria</taxon>
        <taxon>Bdelloidea</taxon>
        <taxon>Philodinida</taxon>
        <taxon>Philodinidae</taxon>
        <taxon>Didymodactylos</taxon>
    </lineage>
</organism>
<feature type="transmembrane region" description="Helical" evidence="8">
    <location>
        <begin position="52"/>
        <end position="70"/>
    </location>
</feature>
<feature type="domain" description="Polycystin" evidence="10">
    <location>
        <begin position="92"/>
        <end position="291"/>
    </location>
</feature>
<evidence type="ECO:0000256" key="4">
    <source>
        <dbReference type="ARBA" id="ARBA00022989"/>
    </source>
</evidence>
<evidence type="ECO:0000256" key="7">
    <source>
        <dbReference type="PIRSR" id="PIRSR603915-2"/>
    </source>
</evidence>
<proteinExistence type="inferred from homology"/>
<dbReference type="InterPro" id="IPR013122">
    <property type="entry name" value="PKD1_2_channel"/>
</dbReference>